<evidence type="ECO:0000256" key="1">
    <source>
        <dbReference type="ARBA" id="ARBA00005495"/>
    </source>
</evidence>
<dbReference type="OrthoDB" id="327703at2"/>
<evidence type="ECO:0000313" key="9">
    <source>
        <dbReference type="Proteomes" id="UP000622638"/>
    </source>
</evidence>
<name>A0A6I3T3W3_9BURK</name>
<dbReference type="GO" id="GO:0016846">
    <property type="term" value="F:carbon-sulfur lyase activity"/>
    <property type="evidence" value="ECO:0007669"/>
    <property type="project" value="InterPro"/>
</dbReference>
<feature type="domain" description="CENP-V/GFA" evidence="5">
    <location>
        <begin position="6"/>
        <end position="137"/>
    </location>
</feature>
<dbReference type="GO" id="GO:0046872">
    <property type="term" value="F:metal ion binding"/>
    <property type="evidence" value="ECO:0007669"/>
    <property type="project" value="UniProtKB-KW"/>
</dbReference>
<reference evidence="7 8" key="3">
    <citation type="submission" date="2019-11" db="EMBL/GenBank/DDBJ databases">
        <title>Type strains purchased from KCTC, JCM and DSMZ.</title>
        <authorList>
            <person name="Lu H."/>
        </authorList>
    </citation>
    <scope>NUCLEOTIDE SEQUENCE [LARGE SCALE GENOMIC DNA]</scope>
    <source>
        <strain evidence="7 8">KCTC 52429</strain>
    </source>
</reference>
<dbReference type="SUPFAM" id="SSF51316">
    <property type="entry name" value="Mss4-like"/>
    <property type="match status" value="1"/>
</dbReference>
<dbReference type="Proteomes" id="UP000430634">
    <property type="component" value="Unassembled WGS sequence"/>
</dbReference>
<evidence type="ECO:0000256" key="3">
    <source>
        <dbReference type="ARBA" id="ARBA00022833"/>
    </source>
</evidence>
<dbReference type="Gene3D" id="3.90.1590.10">
    <property type="entry name" value="glutathione-dependent formaldehyde- activating enzyme (gfa)"/>
    <property type="match status" value="1"/>
</dbReference>
<dbReference type="PANTHER" id="PTHR33337:SF40">
    <property type="entry name" value="CENP-V_GFA DOMAIN-CONTAINING PROTEIN-RELATED"/>
    <property type="match status" value="1"/>
</dbReference>
<dbReference type="RefSeq" id="WP_155473447.1">
    <property type="nucleotide sequence ID" value="NZ_BMKG01000002.1"/>
</dbReference>
<dbReference type="EMBL" id="WNKZ01000141">
    <property type="protein sequence ID" value="MTV56211.1"/>
    <property type="molecule type" value="Genomic_DNA"/>
</dbReference>
<protein>
    <submittedName>
        <fullName evidence="7">Aldehyde-activating protein</fullName>
    </submittedName>
</protein>
<dbReference type="PANTHER" id="PTHR33337">
    <property type="entry name" value="GFA DOMAIN-CONTAINING PROTEIN"/>
    <property type="match status" value="1"/>
</dbReference>
<dbReference type="Pfam" id="PF04828">
    <property type="entry name" value="GFA"/>
    <property type="match status" value="1"/>
</dbReference>
<dbReference type="Proteomes" id="UP000622638">
    <property type="component" value="Unassembled WGS sequence"/>
</dbReference>
<reference evidence="6" key="4">
    <citation type="submission" date="2024-05" db="EMBL/GenBank/DDBJ databases">
        <authorList>
            <person name="Sun Q."/>
            <person name="Zhou Y."/>
        </authorList>
    </citation>
    <scope>NUCLEOTIDE SEQUENCE</scope>
    <source>
        <strain evidence="6">CGMCC 1.15931</strain>
    </source>
</reference>
<dbReference type="PROSITE" id="PS51891">
    <property type="entry name" value="CENP_V_GFA"/>
    <property type="match status" value="1"/>
</dbReference>
<proteinExistence type="inferred from homology"/>
<evidence type="ECO:0000256" key="4">
    <source>
        <dbReference type="ARBA" id="ARBA00023239"/>
    </source>
</evidence>
<comment type="similarity">
    <text evidence="1">Belongs to the Gfa family.</text>
</comment>
<reference evidence="6" key="1">
    <citation type="journal article" date="2014" name="Int. J. Syst. Evol. Microbiol.">
        <title>Complete genome of a new Firmicutes species belonging to the dominant human colonic microbiota ('Ruminococcus bicirculans') reveals two chromosomes and a selective capacity to utilize plant glucans.</title>
        <authorList>
            <consortium name="NISC Comparative Sequencing Program"/>
            <person name="Wegmann U."/>
            <person name="Louis P."/>
            <person name="Goesmann A."/>
            <person name="Henrissat B."/>
            <person name="Duncan S.H."/>
            <person name="Flint H.J."/>
        </authorList>
    </citation>
    <scope>NUCLEOTIDE SEQUENCE</scope>
    <source>
        <strain evidence="6">CGMCC 1.15931</strain>
    </source>
</reference>
<organism evidence="7 8">
    <name type="scientific">Pseudoduganella buxea</name>
    <dbReference type="NCBI Taxonomy" id="1949069"/>
    <lineage>
        <taxon>Bacteria</taxon>
        <taxon>Pseudomonadati</taxon>
        <taxon>Pseudomonadota</taxon>
        <taxon>Betaproteobacteria</taxon>
        <taxon>Burkholderiales</taxon>
        <taxon>Oxalobacteraceae</taxon>
        <taxon>Telluria group</taxon>
        <taxon>Pseudoduganella</taxon>
    </lineage>
</organism>
<reference evidence="9" key="2">
    <citation type="journal article" date="2019" name="Int. J. Syst. Evol. Microbiol.">
        <title>The Global Catalogue of Microorganisms (GCM) 10K type strain sequencing project: providing services to taxonomists for standard genome sequencing and annotation.</title>
        <authorList>
            <consortium name="The Broad Institute Genomics Platform"/>
            <consortium name="The Broad Institute Genome Sequencing Center for Infectious Disease"/>
            <person name="Wu L."/>
            <person name="Ma J."/>
        </authorList>
    </citation>
    <scope>NUCLEOTIDE SEQUENCE [LARGE SCALE GENOMIC DNA]</scope>
    <source>
        <strain evidence="9">CGMCC 1.15931</strain>
    </source>
</reference>
<evidence type="ECO:0000313" key="7">
    <source>
        <dbReference type="EMBL" id="MTV56211.1"/>
    </source>
</evidence>
<dbReference type="AlphaFoldDB" id="A0A6I3T3W3"/>
<evidence type="ECO:0000313" key="8">
    <source>
        <dbReference type="Proteomes" id="UP000430634"/>
    </source>
</evidence>
<dbReference type="InterPro" id="IPR011057">
    <property type="entry name" value="Mss4-like_sf"/>
</dbReference>
<dbReference type="EMBL" id="BMKG01000002">
    <property type="protein sequence ID" value="GGB88945.1"/>
    <property type="molecule type" value="Genomic_DNA"/>
</dbReference>
<keyword evidence="3" id="KW-0862">Zinc</keyword>
<keyword evidence="9" id="KW-1185">Reference proteome</keyword>
<keyword evidence="2" id="KW-0479">Metal-binding</keyword>
<gene>
    <name evidence="6" type="ORF">GCM10011572_08810</name>
    <name evidence="7" type="ORF">GM672_26145</name>
</gene>
<accession>A0A6I3T3W3</accession>
<keyword evidence="4" id="KW-0456">Lyase</keyword>
<dbReference type="InterPro" id="IPR006913">
    <property type="entry name" value="CENP-V/GFA"/>
</dbReference>
<evidence type="ECO:0000313" key="6">
    <source>
        <dbReference type="EMBL" id="GGB88945.1"/>
    </source>
</evidence>
<evidence type="ECO:0000256" key="2">
    <source>
        <dbReference type="ARBA" id="ARBA00022723"/>
    </source>
</evidence>
<comment type="caution">
    <text evidence="7">The sequence shown here is derived from an EMBL/GenBank/DDBJ whole genome shotgun (WGS) entry which is preliminary data.</text>
</comment>
<sequence>MTTDPITAACLCGAATLALHGEPVARAHCHCNSCRDTYGTALLSATAWPAAAVDVAGTTLATYQHPGRHLARTFCRDCGDTLFGTNRLGMRVVPNSLVARAHGGTLPASLAPVLHLYYANRIVDIDDALPKYLEGWDGALYNDGAKAGQ</sequence>
<evidence type="ECO:0000259" key="5">
    <source>
        <dbReference type="PROSITE" id="PS51891"/>
    </source>
</evidence>